<keyword evidence="5" id="KW-1185">Reference proteome</keyword>
<dbReference type="GO" id="GO:0003743">
    <property type="term" value="F:translation initiation factor activity"/>
    <property type="evidence" value="ECO:0007669"/>
    <property type="project" value="InterPro"/>
</dbReference>
<sequence length="616" mass="67160">MFKKPLAHQSNATPIRSSARRQLINAIFAQYPLLLSSGRGEAKEQQDEDAIAVDKEIGRLIVPEGVRLGTFETSAEIQGTLYYSPSGDPLWMTIGRSSSTYIPTLCLLSLSLPRPPLPTIQIYHPLPPPLFTGAPLFLPAVRNLNNLHLIPDVPEGGVVAFVASDNNGSEVRYVGAGIVVAQGGIRGAVERRKRNRSEGREVEEGKFCDVLYMINDHLWQMGSKPTLLTFTLPVPSPGLAPPPASEDSGLSENPIPVSESIVEMKDLRIDDSAAPVTPADLSPSDISTLLNQALYQTLSTSESLSFPMPASTLYSAHIFPNRPAYIPKAQRDEVVIGKSEWKKLTKWMKEISKDGVIKMKESKGEIVVQGYDAKHMALQTHKPFLTVSEEEARATKKATREAAEATGAEASGSKGKSRHIEELWRPSGSGIAFWEAAGVETTTLQPSSQLKASFEDYVNRNSLSDPSDRRMIVLDDSLAKAIGVKMGSSESRLVREEVIRRLRSGVSWSVSIDGVVKKGAMQPVLISVKTRQGRKTVTLISGLETFGIDLEDFAEELKKLCAGSTAIQPLQGASPKLNLREIMVQGTQTKIVTDALVDKGVPKRYIKEGDGDKKKK</sequence>
<dbReference type="Gene3D" id="3.10.400.20">
    <property type="match status" value="1"/>
</dbReference>
<dbReference type="GeneID" id="33559318"/>
<dbReference type="AlphaFoldDB" id="A0A1Y1UC47"/>
<dbReference type="PROSITE" id="PS50296">
    <property type="entry name" value="SUI1"/>
    <property type="match status" value="1"/>
</dbReference>
<feature type="domain" description="SUI1" evidence="2">
    <location>
        <begin position="524"/>
        <end position="600"/>
    </location>
</feature>
<evidence type="ECO:0000313" key="4">
    <source>
        <dbReference type="EMBL" id="ORX35611.1"/>
    </source>
</evidence>
<organism evidence="4 5">
    <name type="scientific">Kockovaella imperatae</name>
    <dbReference type="NCBI Taxonomy" id="4999"/>
    <lineage>
        <taxon>Eukaryota</taxon>
        <taxon>Fungi</taxon>
        <taxon>Dikarya</taxon>
        <taxon>Basidiomycota</taxon>
        <taxon>Agaricomycotina</taxon>
        <taxon>Tremellomycetes</taxon>
        <taxon>Tremellales</taxon>
        <taxon>Cuniculitremaceae</taxon>
        <taxon>Kockovaella</taxon>
    </lineage>
</organism>
<dbReference type="SUPFAM" id="SSF47592">
    <property type="entry name" value="SWIB/MDM2 domain"/>
    <property type="match status" value="1"/>
</dbReference>
<protein>
    <submittedName>
        <fullName evidence="4">Uncharacterized protein</fullName>
    </submittedName>
</protein>
<evidence type="ECO:0000259" key="2">
    <source>
        <dbReference type="PROSITE" id="PS50296"/>
    </source>
</evidence>
<name>A0A1Y1UC47_9TREE</name>
<dbReference type="Proteomes" id="UP000193218">
    <property type="component" value="Unassembled WGS sequence"/>
</dbReference>
<gene>
    <name evidence="4" type="ORF">BD324DRAFT_642848</name>
</gene>
<dbReference type="InterPro" id="IPR036885">
    <property type="entry name" value="SWIB_MDM2_dom_sf"/>
</dbReference>
<dbReference type="Pfam" id="PF01253">
    <property type="entry name" value="SUI1"/>
    <property type="match status" value="1"/>
</dbReference>
<feature type="compositionally biased region" description="Basic and acidic residues" evidence="1">
    <location>
        <begin position="391"/>
        <end position="403"/>
    </location>
</feature>
<feature type="region of interest" description="Disordered" evidence="1">
    <location>
        <begin position="391"/>
        <end position="419"/>
    </location>
</feature>
<dbReference type="GO" id="GO:0001731">
    <property type="term" value="P:formation of translation preinitiation complex"/>
    <property type="evidence" value="ECO:0007669"/>
    <property type="project" value="InterPro"/>
</dbReference>
<comment type="caution">
    <text evidence="4">The sequence shown here is derived from an EMBL/GenBank/DDBJ whole genome shotgun (WGS) entry which is preliminary data.</text>
</comment>
<dbReference type="EMBL" id="NBSH01000010">
    <property type="protein sequence ID" value="ORX35611.1"/>
    <property type="molecule type" value="Genomic_DNA"/>
</dbReference>
<dbReference type="PANTHER" id="PTHR12217:SF4">
    <property type="entry name" value="EUKARYOTIC TRANSLATION INITIATION FACTOR 2D"/>
    <property type="match status" value="1"/>
</dbReference>
<evidence type="ECO:0000259" key="3">
    <source>
        <dbReference type="PROSITE" id="PS51925"/>
    </source>
</evidence>
<dbReference type="Pfam" id="PF25304">
    <property type="entry name" value="WHD_eIF2D"/>
    <property type="match status" value="1"/>
</dbReference>
<dbReference type="SUPFAM" id="SSF55159">
    <property type="entry name" value="eIF1-like"/>
    <property type="match status" value="1"/>
</dbReference>
<dbReference type="InterPro" id="IPR036877">
    <property type="entry name" value="SUI1_dom_sf"/>
</dbReference>
<dbReference type="InterPro" id="IPR057429">
    <property type="entry name" value="WH_eIF2D"/>
</dbReference>
<dbReference type="PANTHER" id="PTHR12217">
    <property type="entry name" value="EUKARYOTIC TRANSLATION INITIATION FACTOR 2D"/>
    <property type="match status" value="1"/>
</dbReference>
<dbReference type="InterPro" id="IPR058886">
    <property type="entry name" value="SWIB_eIF2D"/>
</dbReference>
<accession>A0A1Y1UC47</accession>
<reference evidence="4 5" key="1">
    <citation type="submission" date="2017-03" db="EMBL/GenBank/DDBJ databases">
        <title>Widespread Adenine N6-methylation of Active Genes in Fungi.</title>
        <authorList>
            <consortium name="DOE Joint Genome Institute"/>
            <person name="Mondo S.J."/>
            <person name="Dannebaum R.O."/>
            <person name="Kuo R.C."/>
            <person name="Louie K.B."/>
            <person name="Bewick A.J."/>
            <person name="Labutti K."/>
            <person name="Haridas S."/>
            <person name="Kuo A."/>
            <person name="Salamov A."/>
            <person name="Ahrendt S.R."/>
            <person name="Lau R."/>
            <person name="Bowen B.P."/>
            <person name="Lipzen A."/>
            <person name="Sullivan W."/>
            <person name="Andreopoulos W.B."/>
            <person name="Clum A."/>
            <person name="Lindquist E."/>
            <person name="Daum C."/>
            <person name="Northen T.R."/>
            <person name="Ramamoorthy G."/>
            <person name="Schmitz R.J."/>
            <person name="Gryganskyi A."/>
            <person name="Culley D."/>
            <person name="Magnuson J."/>
            <person name="James T.Y."/>
            <person name="O'Malley M.A."/>
            <person name="Stajich J.E."/>
            <person name="Spatafora J.W."/>
            <person name="Visel A."/>
            <person name="Grigoriev I.V."/>
        </authorList>
    </citation>
    <scope>NUCLEOTIDE SEQUENCE [LARGE SCALE GENOMIC DNA]</scope>
    <source>
        <strain evidence="4 5">NRRL Y-17943</strain>
    </source>
</reference>
<dbReference type="Gene3D" id="3.30.780.10">
    <property type="entry name" value="SUI1-like domain"/>
    <property type="match status" value="1"/>
</dbReference>
<feature type="domain" description="DM2" evidence="3">
    <location>
        <begin position="422"/>
        <end position="508"/>
    </location>
</feature>
<dbReference type="InterPro" id="IPR001950">
    <property type="entry name" value="SUI1"/>
</dbReference>
<dbReference type="RefSeq" id="XP_021869775.1">
    <property type="nucleotide sequence ID" value="XM_022017509.1"/>
</dbReference>
<dbReference type="Pfam" id="PF26291">
    <property type="entry name" value="SWIB_eIF2D"/>
    <property type="match status" value="1"/>
</dbReference>
<dbReference type="PROSITE" id="PS51925">
    <property type="entry name" value="SWIB_MDM2"/>
    <property type="match status" value="1"/>
</dbReference>
<dbReference type="InterPro" id="IPR003121">
    <property type="entry name" value="SWIB_MDM2_domain"/>
</dbReference>
<dbReference type="STRING" id="4999.A0A1Y1UC47"/>
<proteinExistence type="predicted"/>
<dbReference type="OrthoDB" id="199771at2759"/>
<evidence type="ECO:0000256" key="1">
    <source>
        <dbReference type="SAM" id="MobiDB-lite"/>
    </source>
</evidence>
<dbReference type="CDD" id="cd11608">
    <property type="entry name" value="eIF2D_C"/>
    <property type="match status" value="1"/>
</dbReference>
<dbReference type="InterPro" id="IPR039759">
    <property type="entry name" value="eIF2D_SUI1"/>
</dbReference>
<feature type="compositionally biased region" description="Low complexity" evidence="1">
    <location>
        <begin position="404"/>
        <end position="414"/>
    </location>
</feature>
<evidence type="ECO:0000313" key="5">
    <source>
        <dbReference type="Proteomes" id="UP000193218"/>
    </source>
</evidence>
<dbReference type="FunFam" id="3.30.780.10:FF:000008">
    <property type="entry name" value="eukaryotic translation initiation factor 2D"/>
    <property type="match status" value="1"/>
</dbReference>
<dbReference type="InParanoid" id="A0A1Y1UC47"/>
<dbReference type="InterPro" id="IPR039757">
    <property type="entry name" value="EIF2D"/>
</dbReference>